<dbReference type="Proteomes" id="UP001172457">
    <property type="component" value="Chromosome 3"/>
</dbReference>
<organism evidence="1 2">
    <name type="scientific">Centaurea solstitialis</name>
    <name type="common">yellow star-thistle</name>
    <dbReference type="NCBI Taxonomy" id="347529"/>
    <lineage>
        <taxon>Eukaryota</taxon>
        <taxon>Viridiplantae</taxon>
        <taxon>Streptophyta</taxon>
        <taxon>Embryophyta</taxon>
        <taxon>Tracheophyta</taxon>
        <taxon>Spermatophyta</taxon>
        <taxon>Magnoliopsida</taxon>
        <taxon>eudicotyledons</taxon>
        <taxon>Gunneridae</taxon>
        <taxon>Pentapetalae</taxon>
        <taxon>asterids</taxon>
        <taxon>campanulids</taxon>
        <taxon>Asterales</taxon>
        <taxon>Asteraceae</taxon>
        <taxon>Carduoideae</taxon>
        <taxon>Cardueae</taxon>
        <taxon>Centaureinae</taxon>
        <taxon>Centaurea</taxon>
    </lineage>
</organism>
<sequence>MNLHLRMIISFVAKETDLVEWKGDIRAMGVIEKGTTKDANSKFQNSILKKLDSQETRFSIKWIICLSRKTSLERLDSQLIIRIAGLGSKRAFQAINVAFAITSSNGLTPEMKLATTSAIAM</sequence>
<proteinExistence type="predicted"/>
<dbReference type="AlphaFoldDB" id="A0AA38WQ48"/>
<evidence type="ECO:0000313" key="1">
    <source>
        <dbReference type="EMBL" id="KAJ9558004.1"/>
    </source>
</evidence>
<dbReference type="Gene3D" id="3.40.220.10">
    <property type="entry name" value="Leucine Aminopeptidase, subunit E, domain 1"/>
    <property type="match status" value="1"/>
</dbReference>
<gene>
    <name evidence="1" type="ORF">OSB04_012618</name>
</gene>
<comment type="caution">
    <text evidence="1">The sequence shown here is derived from an EMBL/GenBank/DDBJ whole genome shotgun (WGS) entry which is preliminary data.</text>
</comment>
<reference evidence="1" key="1">
    <citation type="submission" date="2023-03" db="EMBL/GenBank/DDBJ databases">
        <title>Chromosome-scale reference genome and RAD-based genetic map of yellow starthistle (Centaurea solstitialis) reveal putative structural variation and QTLs associated with invader traits.</title>
        <authorList>
            <person name="Reatini B."/>
            <person name="Cang F.A."/>
            <person name="Jiang Q."/>
            <person name="Mckibben M.T.W."/>
            <person name="Barker M.S."/>
            <person name="Rieseberg L.H."/>
            <person name="Dlugosch K.M."/>
        </authorList>
    </citation>
    <scope>NUCLEOTIDE SEQUENCE</scope>
    <source>
        <strain evidence="1">CAN-66</strain>
        <tissue evidence="1">Leaf</tissue>
    </source>
</reference>
<name>A0AA38WQ48_9ASTR</name>
<accession>A0AA38WQ48</accession>
<protein>
    <submittedName>
        <fullName evidence="1">Uncharacterized protein</fullName>
    </submittedName>
</protein>
<dbReference type="EMBL" id="JARYMX010000003">
    <property type="protein sequence ID" value="KAJ9558004.1"/>
    <property type="molecule type" value="Genomic_DNA"/>
</dbReference>
<keyword evidence="2" id="KW-1185">Reference proteome</keyword>
<evidence type="ECO:0000313" key="2">
    <source>
        <dbReference type="Proteomes" id="UP001172457"/>
    </source>
</evidence>
<dbReference type="InterPro" id="IPR043472">
    <property type="entry name" value="Macro_dom-like"/>
</dbReference>